<evidence type="ECO:0000313" key="3">
    <source>
        <dbReference type="Proteomes" id="UP001283361"/>
    </source>
</evidence>
<feature type="non-terminal residue" evidence="2">
    <location>
        <position position="1"/>
    </location>
</feature>
<name>A0AAE0ZG77_9GAST</name>
<proteinExistence type="predicted"/>
<protein>
    <submittedName>
        <fullName evidence="2">Uncharacterized protein</fullName>
    </submittedName>
</protein>
<comment type="caution">
    <text evidence="2">The sequence shown here is derived from an EMBL/GenBank/DDBJ whole genome shotgun (WGS) entry which is preliminary data.</text>
</comment>
<evidence type="ECO:0000256" key="1">
    <source>
        <dbReference type="SAM" id="MobiDB-lite"/>
    </source>
</evidence>
<sequence>RVHKQGDGTTWKIRPQLGVCSAKPSTSGPTGARNIKENMDPRYLGNPQRLARSYGLVAVCKHSGKY</sequence>
<organism evidence="2 3">
    <name type="scientific">Elysia crispata</name>
    <name type="common">lettuce slug</name>
    <dbReference type="NCBI Taxonomy" id="231223"/>
    <lineage>
        <taxon>Eukaryota</taxon>
        <taxon>Metazoa</taxon>
        <taxon>Spiralia</taxon>
        <taxon>Lophotrochozoa</taxon>
        <taxon>Mollusca</taxon>
        <taxon>Gastropoda</taxon>
        <taxon>Heterobranchia</taxon>
        <taxon>Euthyneura</taxon>
        <taxon>Panpulmonata</taxon>
        <taxon>Sacoglossa</taxon>
        <taxon>Placobranchoidea</taxon>
        <taxon>Plakobranchidae</taxon>
        <taxon>Elysia</taxon>
    </lineage>
</organism>
<reference evidence="2" key="1">
    <citation type="journal article" date="2023" name="G3 (Bethesda)">
        <title>A reference genome for the long-term kleptoplast-retaining sea slug Elysia crispata morphotype clarki.</title>
        <authorList>
            <person name="Eastman K.E."/>
            <person name="Pendleton A.L."/>
            <person name="Shaikh M.A."/>
            <person name="Suttiyut T."/>
            <person name="Ogas R."/>
            <person name="Tomko P."/>
            <person name="Gavelis G."/>
            <person name="Widhalm J.R."/>
            <person name="Wisecaver J.H."/>
        </authorList>
    </citation>
    <scope>NUCLEOTIDE SEQUENCE</scope>
    <source>
        <strain evidence="2">ECLA1</strain>
    </source>
</reference>
<feature type="region of interest" description="Disordered" evidence="1">
    <location>
        <begin position="19"/>
        <end position="40"/>
    </location>
</feature>
<keyword evidence="3" id="KW-1185">Reference proteome</keyword>
<dbReference type="Proteomes" id="UP001283361">
    <property type="component" value="Unassembled WGS sequence"/>
</dbReference>
<evidence type="ECO:0000313" key="2">
    <source>
        <dbReference type="EMBL" id="KAK3768829.1"/>
    </source>
</evidence>
<dbReference type="AlphaFoldDB" id="A0AAE0ZG77"/>
<gene>
    <name evidence="2" type="ORF">RRG08_067242</name>
</gene>
<dbReference type="EMBL" id="JAWDGP010004013">
    <property type="protein sequence ID" value="KAK3768829.1"/>
    <property type="molecule type" value="Genomic_DNA"/>
</dbReference>
<accession>A0AAE0ZG77</accession>